<keyword evidence="2" id="KW-1185">Reference proteome</keyword>
<gene>
    <name evidence="1" type="ORF">PENARI_c003G06624</name>
</gene>
<sequence length="90" mass="9979">MIQVKAQLGAKQTNTFRFWSRGDEVMEGTTYDNAAEFTAALSVDAGASGIMQFLGRRAIIREIAQSFETVYGVKLSLESRIRISASTERQ</sequence>
<dbReference type="RefSeq" id="XP_022491992.1">
    <property type="nucleotide sequence ID" value="XM_022628463.1"/>
</dbReference>
<comment type="caution">
    <text evidence="1">The sequence shown here is derived from an EMBL/GenBank/DDBJ whole genome shotgun (WGS) entry which is preliminary data.</text>
</comment>
<accession>A0A1F5LTN8</accession>
<dbReference type="Proteomes" id="UP000177622">
    <property type="component" value="Unassembled WGS sequence"/>
</dbReference>
<dbReference type="EMBL" id="LXJU01000003">
    <property type="protein sequence ID" value="OGE56564.1"/>
    <property type="molecule type" value="Genomic_DNA"/>
</dbReference>
<dbReference type="STRING" id="1835702.A0A1F5LTN8"/>
<organism evidence="1 2">
    <name type="scientific">Penicillium arizonense</name>
    <dbReference type="NCBI Taxonomy" id="1835702"/>
    <lineage>
        <taxon>Eukaryota</taxon>
        <taxon>Fungi</taxon>
        <taxon>Dikarya</taxon>
        <taxon>Ascomycota</taxon>
        <taxon>Pezizomycotina</taxon>
        <taxon>Eurotiomycetes</taxon>
        <taxon>Eurotiomycetidae</taxon>
        <taxon>Eurotiales</taxon>
        <taxon>Aspergillaceae</taxon>
        <taxon>Penicillium</taxon>
    </lineage>
</organism>
<protein>
    <recommendedName>
        <fullName evidence="3">NmrA-like domain-containing protein</fullName>
    </recommendedName>
</protein>
<proteinExistence type="predicted"/>
<dbReference type="GeneID" id="34573197"/>
<evidence type="ECO:0008006" key="3">
    <source>
        <dbReference type="Google" id="ProtNLM"/>
    </source>
</evidence>
<dbReference type="AlphaFoldDB" id="A0A1F5LTN8"/>
<reference evidence="1 2" key="1">
    <citation type="journal article" date="2016" name="Sci. Rep.">
        <title>Penicillium arizonense, a new, genome sequenced fungal species, reveals a high chemical diversity in secreted metabolites.</title>
        <authorList>
            <person name="Grijseels S."/>
            <person name="Nielsen J.C."/>
            <person name="Randelovic M."/>
            <person name="Nielsen J."/>
            <person name="Nielsen K.F."/>
            <person name="Workman M."/>
            <person name="Frisvad J.C."/>
        </authorList>
    </citation>
    <scope>NUCLEOTIDE SEQUENCE [LARGE SCALE GENOMIC DNA]</scope>
    <source>
        <strain evidence="1 2">CBS 141311</strain>
    </source>
</reference>
<evidence type="ECO:0000313" key="2">
    <source>
        <dbReference type="Proteomes" id="UP000177622"/>
    </source>
</evidence>
<dbReference type="OrthoDB" id="419598at2759"/>
<name>A0A1F5LTN8_PENAI</name>
<evidence type="ECO:0000313" key="1">
    <source>
        <dbReference type="EMBL" id="OGE56564.1"/>
    </source>
</evidence>